<dbReference type="AlphaFoldDB" id="A0A919KSG4"/>
<dbReference type="Proteomes" id="UP000617734">
    <property type="component" value="Unassembled WGS sequence"/>
</dbReference>
<reference evidence="9" key="1">
    <citation type="journal article" date="2014" name="Int. J. Syst. Evol. Microbiol.">
        <title>Complete genome sequence of Corynebacterium casei LMG S-19264T (=DSM 44701T), isolated from a smear-ripened cheese.</title>
        <authorList>
            <consortium name="US DOE Joint Genome Institute (JGI-PGF)"/>
            <person name="Walter F."/>
            <person name="Albersmeier A."/>
            <person name="Kalinowski J."/>
            <person name="Ruckert C."/>
        </authorList>
    </citation>
    <scope>NUCLEOTIDE SEQUENCE</scope>
    <source>
        <strain evidence="9">JCM 4646</strain>
    </source>
</reference>
<accession>A0A919KSG4</accession>
<feature type="transmembrane region" description="Helical" evidence="7">
    <location>
        <begin position="286"/>
        <end position="310"/>
    </location>
</feature>
<feature type="transmembrane region" description="Helical" evidence="7">
    <location>
        <begin position="113"/>
        <end position="131"/>
    </location>
</feature>
<dbReference type="PANTHER" id="PTHR42718:SF39">
    <property type="entry name" value="ACTINORHODIN TRANSPORTER-RELATED"/>
    <property type="match status" value="1"/>
</dbReference>
<dbReference type="InterPro" id="IPR011701">
    <property type="entry name" value="MFS"/>
</dbReference>
<feature type="transmembrane region" description="Helical" evidence="7">
    <location>
        <begin position="238"/>
        <end position="257"/>
    </location>
</feature>
<dbReference type="GO" id="GO:0005886">
    <property type="term" value="C:plasma membrane"/>
    <property type="evidence" value="ECO:0007669"/>
    <property type="project" value="UniProtKB-SubCell"/>
</dbReference>
<dbReference type="PROSITE" id="PS50850">
    <property type="entry name" value="MFS"/>
    <property type="match status" value="1"/>
</dbReference>
<feature type="transmembrane region" description="Helical" evidence="7">
    <location>
        <begin position="56"/>
        <end position="76"/>
    </location>
</feature>
<evidence type="ECO:0000256" key="5">
    <source>
        <dbReference type="ARBA" id="ARBA00023251"/>
    </source>
</evidence>
<evidence type="ECO:0000256" key="6">
    <source>
        <dbReference type="SAM" id="MobiDB-lite"/>
    </source>
</evidence>
<dbReference type="SUPFAM" id="SSF103473">
    <property type="entry name" value="MFS general substrate transporter"/>
    <property type="match status" value="1"/>
</dbReference>
<feature type="transmembrane region" description="Helical" evidence="7">
    <location>
        <begin position="213"/>
        <end position="232"/>
    </location>
</feature>
<proteinExistence type="predicted"/>
<feature type="transmembrane region" description="Helical" evidence="7">
    <location>
        <begin position="88"/>
        <end position="107"/>
    </location>
</feature>
<evidence type="ECO:0000256" key="2">
    <source>
        <dbReference type="ARBA" id="ARBA00022692"/>
    </source>
</evidence>
<feature type="transmembrane region" description="Helical" evidence="7">
    <location>
        <begin position="143"/>
        <end position="169"/>
    </location>
</feature>
<keyword evidence="5" id="KW-0046">Antibiotic resistance</keyword>
<keyword evidence="10" id="KW-1185">Reference proteome</keyword>
<evidence type="ECO:0000256" key="3">
    <source>
        <dbReference type="ARBA" id="ARBA00022989"/>
    </source>
</evidence>
<dbReference type="InterPro" id="IPR036259">
    <property type="entry name" value="MFS_trans_sf"/>
</dbReference>
<evidence type="ECO:0000313" key="10">
    <source>
        <dbReference type="Proteomes" id="UP000617734"/>
    </source>
</evidence>
<dbReference type="PANTHER" id="PTHR42718">
    <property type="entry name" value="MAJOR FACILITATOR SUPERFAMILY MULTIDRUG TRANSPORTER MFSC"/>
    <property type="match status" value="1"/>
</dbReference>
<feature type="transmembrane region" description="Helical" evidence="7">
    <location>
        <begin position="383"/>
        <end position="405"/>
    </location>
</feature>
<name>A0A919KSG4_9ACTN</name>
<feature type="domain" description="Major facilitator superfamily (MFS) profile" evidence="8">
    <location>
        <begin position="22"/>
        <end position="560"/>
    </location>
</feature>
<evidence type="ECO:0000259" key="8">
    <source>
        <dbReference type="PROSITE" id="PS50850"/>
    </source>
</evidence>
<evidence type="ECO:0000256" key="4">
    <source>
        <dbReference type="ARBA" id="ARBA00023136"/>
    </source>
</evidence>
<feature type="transmembrane region" description="Helical" evidence="7">
    <location>
        <begin position="20"/>
        <end position="44"/>
    </location>
</feature>
<feature type="transmembrane region" description="Helical" evidence="7">
    <location>
        <begin position="322"/>
        <end position="341"/>
    </location>
</feature>
<evidence type="ECO:0000256" key="1">
    <source>
        <dbReference type="ARBA" id="ARBA00004651"/>
    </source>
</evidence>
<feature type="transmembrane region" description="Helical" evidence="7">
    <location>
        <begin position="537"/>
        <end position="555"/>
    </location>
</feature>
<reference evidence="9" key="2">
    <citation type="submission" date="2020-09" db="EMBL/GenBank/DDBJ databases">
        <authorList>
            <person name="Sun Q."/>
            <person name="Ohkuma M."/>
        </authorList>
    </citation>
    <scope>NUCLEOTIDE SEQUENCE</scope>
    <source>
        <strain evidence="9">JCM 4646</strain>
    </source>
</reference>
<dbReference type="GO" id="GO:0046677">
    <property type="term" value="P:response to antibiotic"/>
    <property type="evidence" value="ECO:0007669"/>
    <property type="project" value="UniProtKB-KW"/>
</dbReference>
<dbReference type="GO" id="GO:0022857">
    <property type="term" value="F:transmembrane transporter activity"/>
    <property type="evidence" value="ECO:0007669"/>
    <property type="project" value="InterPro"/>
</dbReference>
<feature type="region of interest" description="Disordered" evidence="6">
    <location>
        <begin position="562"/>
        <end position="584"/>
    </location>
</feature>
<dbReference type="Pfam" id="PF07690">
    <property type="entry name" value="MFS_1"/>
    <property type="match status" value="1"/>
</dbReference>
<dbReference type="InterPro" id="IPR020846">
    <property type="entry name" value="MFS_dom"/>
</dbReference>
<comment type="caution">
    <text evidence="9">The sequence shown here is derived from an EMBL/GenBank/DDBJ whole genome shotgun (WGS) entry which is preliminary data.</text>
</comment>
<evidence type="ECO:0000313" key="9">
    <source>
        <dbReference type="EMBL" id="GHH70692.1"/>
    </source>
</evidence>
<feature type="transmembrane region" description="Helical" evidence="7">
    <location>
        <begin position="181"/>
        <end position="201"/>
    </location>
</feature>
<sequence>MTTWQQSPTEADEAPYKWRWLAFSAILAASIMNLLDAMITNIAAPSIRADIGGGLVLIQWLGAGYTLALAAGLITGGRLGDIYGRKPVFLIGAVGFTVSSVLCAVSVSPGTLIAARIAQGLFGALLLPQGLGTIRSIFPPRELATAFGAYGPAMGLATVAAPVVAGALISGDLFGTGWRMVFLINVPIGLFVIIAGFKYIPSKQAPSAAKLDVPGALLAGVAALLMIYPVVQGRSLDWPAWCFVLMALSLVLFVVFAKAENRIQARGGDPLIVPTLFRKRAFSGGLVTGLAVYTALTGFGLIFTLFLQLGLGFSPLKAGLSVLPQALGSVSGFVASGAGLTQKLGRRSLHLGTTLMAAGAIGIFLIVRGVGTDVSPWHTAPALAVYGAGLGLFLAPFFDIVLAGVESHEYGSASGTLTAIQQFGSALGVAIIGTVFFGILGAQVTQATDTPDLRARLTAVQVTGAAQDKIITGLGDCGHDRATATNPDAVQASCVQLETDIKAAASSSGNPLGVAAAVQSGATDSFKQGFNQTLQRTIWVVVGLLALGFALAFLLPKHARGHKPPSGGGGDGKDEQPQEEAALL</sequence>
<gene>
    <name evidence="9" type="primary">actII-2</name>
    <name evidence="9" type="ORF">GCM10018781_30860</name>
</gene>
<dbReference type="GeneID" id="95353527"/>
<feature type="transmembrane region" description="Helical" evidence="7">
    <location>
        <begin position="353"/>
        <end position="371"/>
    </location>
</feature>
<dbReference type="EMBL" id="BNBO01000014">
    <property type="protein sequence ID" value="GHH70692.1"/>
    <property type="molecule type" value="Genomic_DNA"/>
</dbReference>
<dbReference type="Gene3D" id="1.20.1250.20">
    <property type="entry name" value="MFS general substrate transporter like domains"/>
    <property type="match status" value="2"/>
</dbReference>
<evidence type="ECO:0000256" key="7">
    <source>
        <dbReference type="SAM" id="Phobius"/>
    </source>
</evidence>
<protein>
    <submittedName>
        <fullName evidence="9">Actinorhodin transporter</fullName>
    </submittedName>
</protein>
<dbReference type="CDD" id="cd17321">
    <property type="entry name" value="MFS_MMR_MDR_like"/>
    <property type="match status" value="1"/>
</dbReference>
<keyword evidence="2 7" id="KW-0812">Transmembrane</keyword>
<feature type="transmembrane region" description="Helical" evidence="7">
    <location>
        <begin position="426"/>
        <end position="444"/>
    </location>
</feature>
<keyword evidence="4 7" id="KW-0472">Membrane</keyword>
<keyword evidence="3 7" id="KW-1133">Transmembrane helix</keyword>
<organism evidence="9 10">
    <name type="scientific">Kitasatospora indigofera</name>
    <dbReference type="NCBI Taxonomy" id="67307"/>
    <lineage>
        <taxon>Bacteria</taxon>
        <taxon>Bacillati</taxon>
        <taxon>Actinomycetota</taxon>
        <taxon>Actinomycetes</taxon>
        <taxon>Kitasatosporales</taxon>
        <taxon>Streptomycetaceae</taxon>
        <taxon>Kitasatospora</taxon>
    </lineage>
</organism>
<comment type="subcellular location">
    <subcellularLocation>
        <location evidence="1">Cell membrane</location>
        <topology evidence="1">Multi-pass membrane protein</topology>
    </subcellularLocation>
</comment>
<dbReference type="RefSeq" id="WP_190211393.1">
    <property type="nucleotide sequence ID" value="NZ_BNBO01000014.1"/>
</dbReference>